<dbReference type="PROSITE" id="PS00636">
    <property type="entry name" value="DNAJ_1"/>
    <property type="match status" value="1"/>
</dbReference>
<protein>
    <submittedName>
        <fullName evidence="2">Heat shock protein</fullName>
    </submittedName>
</protein>
<evidence type="ECO:0000259" key="1">
    <source>
        <dbReference type="PROSITE" id="PS51203"/>
    </source>
</evidence>
<feature type="domain" description="CS" evidence="1">
    <location>
        <begin position="184"/>
        <end position="278"/>
    </location>
</feature>
<dbReference type="InterPro" id="IPR018253">
    <property type="entry name" value="DnaJ_domain_CS"/>
</dbReference>
<dbReference type="Pfam" id="PF04969">
    <property type="entry name" value="CS"/>
    <property type="match status" value="1"/>
</dbReference>
<evidence type="ECO:0000313" key="3">
    <source>
        <dbReference type="Proteomes" id="UP000002009"/>
    </source>
</evidence>
<sequence>MTFAKVQLAFETLSDPQRRATYDLLAREFEFTYIPGVTPRARGGEDLILDDLERLGLDLDPGRQLVVLCEVCGRPSNKTCYVCDCRFCDFCTRKMHWKGQFGLHYPVQNAPGSMARRIAEKELETKTLEDGRERQLEDPNYRNDIELSEARAFKEAAAEIYGLGAKPCDFNGTLPHHVRRYDHRLSRYYAWAQTERKVYIAVHVPTGFEDKRVHMEIGGGHYAVLRVQAEDSAPVLERRFAFPIDEKCPVDTLQTQMRTKMLISVTKAEPGQTWTRLFDGDPFYARCLQQPYKMEESSTEAVLEIELPFWIEGSDCDVKVDEYKLTVNVLNEIDGLTRTFWRPGVDPNEKQKHPGTPHYLLPEETAWSLDREIHPVTNEPYNVLMICLVKRQPTTNEQQYKKGQVQDNRFAEIPMTNPPYCKGVRMFVEDMDRFSLEDDLQAMCFMETGSTWRPAKPWAKYWGSASSGDPEQDIVATEVDMLPQGAKLTLEAFLKAEEKRQEEELNVECGGLVTACEEMIHGGPRY</sequence>
<dbReference type="GeneID" id="8245870"/>
<proteinExistence type="predicted"/>
<keyword evidence="2" id="KW-0346">Stress response</keyword>
<dbReference type="OrthoDB" id="445556at2759"/>
<reference evidence="2 3" key="1">
    <citation type="journal article" date="2009" name="Science">
        <title>Green evolution and dynamic adaptations revealed by genomes of the marine picoeukaryotes Micromonas.</title>
        <authorList>
            <person name="Worden A.Z."/>
            <person name="Lee J.H."/>
            <person name="Mock T."/>
            <person name="Rouze P."/>
            <person name="Simmons M.P."/>
            <person name="Aerts A.L."/>
            <person name="Allen A.E."/>
            <person name="Cuvelier M.L."/>
            <person name="Derelle E."/>
            <person name="Everett M.V."/>
            <person name="Foulon E."/>
            <person name="Grimwood J."/>
            <person name="Gundlach H."/>
            <person name="Henrissat B."/>
            <person name="Napoli C."/>
            <person name="McDonald S.M."/>
            <person name="Parker M.S."/>
            <person name="Rombauts S."/>
            <person name="Salamov A."/>
            <person name="Von Dassow P."/>
            <person name="Badger J.H."/>
            <person name="Coutinho P.M."/>
            <person name="Demir E."/>
            <person name="Dubchak I."/>
            <person name="Gentemann C."/>
            <person name="Eikrem W."/>
            <person name="Gready J.E."/>
            <person name="John U."/>
            <person name="Lanier W."/>
            <person name="Lindquist E.A."/>
            <person name="Lucas S."/>
            <person name="Mayer K.F."/>
            <person name="Moreau H."/>
            <person name="Not F."/>
            <person name="Otillar R."/>
            <person name="Panaud O."/>
            <person name="Pangilinan J."/>
            <person name="Paulsen I."/>
            <person name="Piegu B."/>
            <person name="Poliakov A."/>
            <person name="Robbens S."/>
            <person name="Schmutz J."/>
            <person name="Toulza E."/>
            <person name="Wyss T."/>
            <person name="Zelensky A."/>
            <person name="Zhou K."/>
            <person name="Armbrust E.V."/>
            <person name="Bhattacharya D."/>
            <person name="Goodenough U.W."/>
            <person name="Van de Peer Y."/>
            <person name="Grigoriev I.V."/>
        </authorList>
    </citation>
    <scope>NUCLEOTIDE SEQUENCE [LARGE SCALE GENOMIC DNA]</scope>
    <source>
        <strain evidence="3">RCC299 / NOUM17</strain>
    </source>
</reference>
<dbReference type="Gene3D" id="2.60.40.790">
    <property type="match status" value="1"/>
</dbReference>
<dbReference type="InterPro" id="IPR007052">
    <property type="entry name" value="CS_dom"/>
</dbReference>
<organism evidence="2 3">
    <name type="scientific">Micromonas commoda (strain RCC299 / NOUM17 / CCMP2709)</name>
    <name type="common">Picoplanktonic green alga</name>
    <dbReference type="NCBI Taxonomy" id="296587"/>
    <lineage>
        <taxon>Eukaryota</taxon>
        <taxon>Viridiplantae</taxon>
        <taxon>Chlorophyta</taxon>
        <taxon>Mamiellophyceae</taxon>
        <taxon>Mamiellales</taxon>
        <taxon>Mamiellaceae</taxon>
        <taxon>Micromonas</taxon>
    </lineage>
</organism>
<name>C1FG68_MICCC</name>
<dbReference type="SUPFAM" id="SSF49764">
    <property type="entry name" value="HSP20-like chaperones"/>
    <property type="match status" value="1"/>
</dbReference>
<dbReference type="KEGG" id="mis:MICPUN_101921"/>
<dbReference type="InParanoid" id="C1FG68"/>
<gene>
    <name evidence="2" type="ORF">MICPUN_101921</name>
</gene>
<dbReference type="InterPro" id="IPR008978">
    <property type="entry name" value="HSP20-like_chaperone"/>
</dbReference>
<dbReference type="PROSITE" id="PS51203">
    <property type="entry name" value="CS"/>
    <property type="match status" value="1"/>
</dbReference>
<dbReference type="OMA" id="WVVPPPW"/>
<dbReference type="Proteomes" id="UP000002009">
    <property type="component" value="Chromosome 8"/>
</dbReference>
<dbReference type="EMBL" id="CP001575">
    <property type="protein sequence ID" value="ACO69204.1"/>
    <property type="molecule type" value="Genomic_DNA"/>
</dbReference>
<accession>C1FG68</accession>
<keyword evidence="3" id="KW-1185">Reference proteome</keyword>
<dbReference type="AlphaFoldDB" id="C1FG68"/>
<dbReference type="RefSeq" id="XP_002507946.1">
    <property type="nucleotide sequence ID" value="XM_002507900.1"/>
</dbReference>
<evidence type="ECO:0000313" key="2">
    <source>
        <dbReference type="EMBL" id="ACO69204.1"/>
    </source>
</evidence>